<accession>A0A839QH06</accession>
<evidence type="ECO:0000256" key="1">
    <source>
        <dbReference type="SAM" id="Phobius"/>
    </source>
</evidence>
<reference evidence="2 3" key="1">
    <citation type="submission" date="2020-08" db="EMBL/GenBank/DDBJ databases">
        <title>Sequencing the genomes of 1000 actinobacteria strains.</title>
        <authorList>
            <person name="Klenk H.-P."/>
        </authorList>
    </citation>
    <scope>NUCLEOTIDE SEQUENCE [LARGE SCALE GENOMIC DNA]</scope>
    <source>
        <strain evidence="2 3">DSM 22826</strain>
    </source>
</reference>
<proteinExistence type="predicted"/>
<dbReference type="RefSeq" id="WP_183509375.1">
    <property type="nucleotide sequence ID" value="NZ_BAABGK010000010.1"/>
</dbReference>
<comment type="caution">
    <text evidence="2">The sequence shown here is derived from an EMBL/GenBank/DDBJ whole genome shotgun (WGS) entry which is preliminary data.</text>
</comment>
<keyword evidence="1" id="KW-0472">Membrane</keyword>
<evidence type="ECO:0000313" key="2">
    <source>
        <dbReference type="EMBL" id="MBB2994014.1"/>
    </source>
</evidence>
<dbReference type="AlphaFoldDB" id="A0A839QH06"/>
<dbReference type="EMBL" id="JACHVS010000001">
    <property type="protein sequence ID" value="MBB2994014.1"/>
    <property type="molecule type" value="Genomic_DNA"/>
</dbReference>
<feature type="transmembrane region" description="Helical" evidence="1">
    <location>
        <begin position="47"/>
        <end position="65"/>
    </location>
</feature>
<keyword evidence="3" id="KW-1185">Reference proteome</keyword>
<feature type="transmembrane region" description="Helical" evidence="1">
    <location>
        <begin position="91"/>
        <end position="111"/>
    </location>
</feature>
<protein>
    <submittedName>
        <fullName evidence="2">Branched-subunit amino acid ABC-type transport system permease component</fullName>
    </submittedName>
</protein>
<dbReference type="Proteomes" id="UP000523000">
    <property type="component" value="Unassembled WGS sequence"/>
</dbReference>
<sequence length="129" mass="13441">MGTQFMQALSASATSAAVLAVFAYAGLRFMAGNPGSGPAGLGVPRHAGWISAIALVLIHLIGWHTRPKRTGSVRRATLQARRLSSYLPRKLTWFFAACVALALAVAAASLVRPGYSPQPPGPLFDAAGL</sequence>
<keyword evidence="1" id="KW-0812">Transmembrane</keyword>
<name>A0A839QH06_9MICC</name>
<organism evidence="2 3">
    <name type="scientific">Paeniglutamicibacter cryotolerans</name>
    <dbReference type="NCBI Taxonomy" id="670079"/>
    <lineage>
        <taxon>Bacteria</taxon>
        <taxon>Bacillati</taxon>
        <taxon>Actinomycetota</taxon>
        <taxon>Actinomycetes</taxon>
        <taxon>Micrococcales</taxon>
        <taxon>Micrococcaceae</taxon>
        <taxon>Paeniglutamicibacter</taxon>
    </lineage>
</organism>
<keyword evidence="1" id="KW-1133">Transmembrane helix</keyword>
<gene>
    <name evidence="2" type="ORF">E9229_000205</name>
</gene>
<evidence type="ECO:0000313" key="3">
    <source>
        <dbReference type="Proteomes" id="UP000523000"/>
    </source>
</evidence>